<keyword evidence="1" id="KW-0812">Transmembrane</keyword>
<accession>A0A8I2KSF7</accession>
<keyword evidence="6" id="KW-1185">Reference proteome</keyword>
<dbReference type="EMBL" id="CP137578">
    <property type="protein sequence ID" value="WOX26921.1"/>
    <property type="molecule type" value="Genomic_DNA"/>
</dbReference>
<dbReference type="Pfam" id="PF01841">
    <property type="entry name" value="Transglut_core"/>
    <property type="match status" value="1"/>
</dbReference>
<sequence>MNSSFPKWYYSTSLFLWLLSIILVDDFGIGFVGLCTVLTLWQASRLVTKPSVLSIRFINLVTLLGAIATASLIGLKNSVNVFVALMLVASLLKQVHATQARQFTQICILNFFTYPCLFLFTPSIFAAFLVLILLAVNLAIMLNLEQNLRFKSALKVSAKGLVLLLPVATLLVVFLPKLPAFWQLPAPQNQAKTGLSENVDPFNIANLSQSSDLVFRASFEDTQQTGPFYWRAIIHDEFDGRQWKVSEYQGTNVRALPKEPIGAATIIAQPSQLPWLYALSYSYSKNAKLNSNVFGTVYLKDLSAKPVEYQIDFTDFEPQDSLRPWYYRRNTALPDGINKKARQLARDWDSQSTTTSQFIELMKRYFLQNGFVYTLTPTTAQSSDRIDDFLFSSFNGFCGHYASAAAFLLRSAGIPARLVSGYLGGEKNDNQGYYSVYQYDAHAWVEYFTPGIGWQRLDPTAWIAPERMTGSLSQLEQLSSEFKSGLGYSLIGLSNWQSINWLRLQLEELDYQWTRVVINFDKEKQGALFKEWFGSNGQLWAGVFSLFMLLLLSIALFYLSKQLTRHKRPIELVYYNAIVSDFKGQLSGTTAKQHIVELCKLFPELDASLWQFYQLIEKSQYQQKPLNKLELGELKRLYKSIKRKARK</sequence>
<dbReference type="InterPro" id="IPR002931">
    <property type="entry name" value="Transglutaminase-like"/>
</dbReference>
<evidence type="ECO:0000313" key="6">
    <source>
        <dbReference type="Proteomes" id="UP001304419"/>
    </source>
</evidence>
<dbReference type="Pfam" id="PF11992">
    <property type="entry name" value="TgpA_N"/>
    <property type="match status" value="1"/>
</dbReference>
<evidence type="ECO:0000256" key="1">
    <source>
        <dbReference type="SAM" id="Phobius"/>
    </source>
</evidence>
<dbReference type="RefSeq" id="WP_193522448.1">
    <property type="nucleotide sequence ID" value="NZ_CBCSDF010000006.1"/>
</dbReference>
<feature type="transmembrane region" description="Helical" evidence="1">
    <location>
        <begin position="539"/>
        <end position="559"/>
    </location>
</feature>
<reference evidence="3" key="1">
    <citation type="submission" date="2019-10" db="EMBL/GenBank/DDBJ databases">
        <authorList>
            <person name="Paulsen S."/>
        </authorList>
    </citation>
    <scope>NUCLEOTIDE SEQUENCE</scope>
    <source>
        <strain evidence="3">LMG 19692</strain>
    </source>
</reference>
<dbReference type="Proteomes" id="UP001304419">
    <property type="component" value="Chromosome 1"/>
</dbReference>
<evidence type="ECO:0000313" key="3">
    <source>
        <dbReference type="EMBL" id="NLR23572.1"/>
    </source>
</evidence>
<dbReference type="InterPro" id="IPR021878">
    <property type="entry name" value="TgpA_N"/>
</dbReference>
<dbReference type="PANTHER" id="PTHR42736:SF1">
    <property type="entry name" value="PROTEIN-GLUTAMINE GAMMA-GLUTAMYLTRANSFERASE"/>
    <property type="match status" value="1"/>
</dbReference>
<dbReference type="Gene3D" id="3.10.620.30">
    <property type="match status" value="1"/>
</dbReference>
<gene>
    <name evidence="3" type="ORF">F9Y85_20075</name>
    <name evidence="4" type="ORF">R5H13_09580</name>
</gene>
<dbReference type="InterPro" id="IPR052901">
    <property type="entry name" value="Bact_TGase-like"/>
</dbReference>
<dbReference type="PANTHER" id="PTHR42736">
    <property type="entry name" value="PROTEIN-GLUTAMINE GAMMA-GLUTAMYLTRANSFERASE"/>
    <property type="match status" value="1"/>
</dbReference>
<organism evidence="3 5">
    <name type="scientific">Pseudoalteromonas maricaloris</name>
    <dbReference type="NCBI Taxonomy" id="184924"/>
    <lineage>
        <taxon>Bacteria</taxon>
        <taxon>Pseudomonadati</taxon>
        <taxon>Pseudomonadota</taxon>
        <taxon>Gammaproteobacteria</taxon>
        <taxon>Alteromonadales</taxon>
        <taxon>Pseudoalteromonadaceae</taxon>
        <taxon>Pseudoalteromonas</taxon>
    </lineage>
</organism>
<dbReference type="SUPFAM" id="SSF54001">
    <property type="entry name" value="Cysteine proteinases"/>
    <property type="match status" value="1"/>
</dbReference>
<dbReference type="InterPro" id="IPR038765">
    <property type="entry name" value="Papain-like_cys_pep_sf"/>
</dbReference>
<dbReference type="SMART" id="SM00460">
    <property type="entry name" value="TGc"/>
    <property type="match status" value="1"/>
</dbReference>
<dbReference type="EMBL" id="WEIA01000017">
    <property type="protein sequence ID" value="NLR23572.1"/>
    <property type="molecule type" value="Genomic_DNA"/>
</dbReference>
<dbReference type="AlphaFoldDB" id="A0A8I2KSF7"/>
<evidence type="ECO:0000313" key="4">
    <source>
        <dbReference type="EMBL" id="WOX26921.1"/>
    </source>
</evidence>
<evidence type="ECO:0000259" key="2">
    <source>
        <dbReference type="SMART" id="SM00460"/>
    </source>
</evidence>
<dbReference type="Proteomes" id="UP000646877">
    <property type="component" value="Unassembled WGS sequence"/>
</dbReference>
<proteinExistence type="predicted"/>
<keyword evidence="1" id="KW-0472">Membrane</keyword>
<protein>
    <submittedName>
        <fullName evidence="4">DUF3488 and transglutaminase-like domain-containing protein</fullName>
    </submittedName>
    <submittedName>
        <fullName evidence="3">DUF3488 domain-containing protein</fullName>
    </submittedName>
</protein>
<feature type="transmembrane region" description="Helical" evidence="1">
    <location>
        <begin position="53"/>
        <end position="73"/>
    </location>
</feature>
<feature type="domain" description="Transglutaminase-like" evidence="2">
    <location>
        <begin position="390"/>
        <end position="461"/>
    </location>
</feature>
<feature type="transmembrane region" description="Helical" evidence="1">
    <location>
        <begin position="156"/>
        <end position="175"/>
    </location>
</feature>
<keyword evidence="1" id="KW-1133">Transmembrane helix</keyword>
<reference evidence="4 6" key="2">
    <citation type="submission" date="2023-10" db="EMBL/GenBank/DDBJ databases">
        <title>To unveil natural product biosynthetic capacity in Pseudoalteromonas.</title>
        <authorList>
            <person name="Wang J."/>
        </authorList>
    </citation>
    <scope>NUCLEOTIDE SEQUENCE [LARGE SCALE GENOMIC DNA]</scope>
    <source>
        <strain evidence="4 6">DSM 15914</strain>
    </source>
</reference>
<evidence type="ECO:0000313" key="5">
    <source>
        <dbReference type="Proteomes" id="UP000646877"/>
    </source>
</evidence>
<name>A0A8I2KSF7_9GAMM</name>
<feature type="transmembrane region" description="Helical" evidence="1">
    <location>
        <begin position="126"/>
        <end position="144"/>
    </location>
</feature>
<feature type="transmembrane region" description="Helical" evidence="1">
    <location>
        <begin position="14"/>
        <end position="41"/>
    </location>
</feature>